<evidence type="ECO:0000256" key="2">
    <source>
        <dbReference type="ARBA" id="ARBA00011738"/>
    </source>
</evidence>
<evidence type="ECO:0000256" key="1">
    <source>
        <dbReference type="ARBA" id="ARBA00005397"/>
    </source>
</evidence>
<gene>
    <name evidence="3" type="ORF">DRW41_12340</name>
</gene>
<dbReference type="Gene3D" id="3.30.70.1950">
    <property type="match status" value="1"/>
</dbReference>
<dbReference type="OrthoDB" id="2085234at2"/>
<dbReference type="Proteomes" id="UP000257144">
    <property type="component" value="Unassembled WGS sequence"/>
</dbReference>
<sequence length="192" mass="21933">MRLERLTANKIKIFITSDDLFERGLAKEDILKDTLKWRQLFQDLLEEASIELDLDIQGAVAVEIFSLQAQGMVMIITVNGIVEEEEFLHDGFIEMQVTVEGYEKFLFEFEGIEEVIQLAKRLSSLAASGGSLYSLKGKYYLLFDVLPDDAERNASIMAEYGNASIISPHFLQEYGNQIMKENAVETILKYFR</sequence>
<protein>
    <submittedName>
        <fullName evidence="3">Adaptor protein</fullName>
    </submittedName>
</protein>
<dbReference type="PANTHER" id="PTHR39161:SF2">
    <property type="entry name" value="ADAPTER PROTEIN MECA 2"/>
    <property type="match status" value="1"/>
</dbReference>
<dbReference type="InterPro" id="IPR038471">
    <property type="entry name" value="MecA_C_sf"/>
</dbReference>
<comment type="subunit">
    <text evidence="2">Homodimer.</text>
</comment>
<evidence type="ECO:0000313" key="4">
    <source>
        <dbReference type="Proteomes" id="UP000257144"/>
    </source>
</evidence>
<dbReference type="PANTHER" id="PTHR39161">
    <property type="entry name" value="ADAPTER PROTEIN MECA"/>
    <property type="match status" value="1"/>
</dbReference>
<proteinExistence type="inferred from homology"/>
<dbReference type="InterPro" id="IPR008681">
    <property type="entry name" value="Neg-reg_MecA"/>
</dbReference>
<keyword evidence="4" id="KW-1185">Reference proteome</keyword>
<organism evidence="3 4">
    <name type="scientific">Neobacillus piezotolerans</name>
    <dbReference type="NCBI Taxonomy" id="2259171"/>
    <lineage>
        <taxon>Bacteria</taxon>
        <taxon>Bacillati</taxon>
        <taxon>Bacillota</taxon>
        <taxon>Bacilli</taxon>
        <taxon>Bacillales</taxon>
        <taxon>Bacillaceae</taxon>
        <taxon>Neobacillus</taxon>
    </lineage>
</organism>
<dbReference type="AlphaFoldDB" id="A0A3D8GPW8"/>
<comment type="caution">
    <text evidence="3">The sequence shown here is derived from an EMBL/GenBank/DDBJ whole genome shotgun (WGS) entry which is preliminary data.</text>
</comment>
<dbReference type="PIRSF" id="PIRSF029008">
    <property type="entry name" value="MecA"/>
    <property type="match status" value="1"/>
</dbReference>
<dbReference type="RefSeq" id="WP_115452317.1">
    <property type="nucleotide sequence ID" value="NZ_QNQT01000005.1"/>
</dbReference>
<dbReference type="Pfam" id="PF05389">
    <property type="entry name" value="MecA"/>
    <property type="match status" value="1"/>
</dbReference>
<reference evidence="3 4" key="1">
    <citation type="submission" date="2018-07" db="EMBL/GenBank/DDBJ databases">
        <title>Bacillus sp. YLB-04 draft genome sequence.</title>
        <authorList>
            <person name="Yu L."/>
            <person name="Tang X."/>
        </authorList>
    </citation>
    <scope>NUCLEOTIDE SEQUENCE [LARGE SCALE GENOMIC DNA]</scope>
    <source>
        <strain evidence="3 4">YLB-04</strain>
    </source>
</reference>
<comment type="similarity">
    <text evidence="1">Belongs to the MecA family.</text>
</comment>
<accession>A0A3D8GPW8</accession>
<dbReference type="EMBL" id="QNQT01000005">
    <property type="protein sequence ID" value="RDU36322.1"/>
    <property type="molecule type" value="Genomic_DNA"/>
</dbReference>
<evidence type="ECO:0000313" key="3">
    <source>
        <dbReference type="EMBL" id="RDU36322.1"/>
    </source>
</evidence>
<name>A0A3D8GPW8_9BACI</name>